<dbReference type="InterPro" id="IPR037789">
    <property type="entry name" value="FIP_classI"/>
</dbReference>
<comment type="subcellular location">
    <subcellularLocation>
        <location evidence="1">Recycling endosome</location>
    </subcellularLocation>
</comment>
<dbReference type="InterPro" id="IPR000008">
    <property type="entry name" value="C2_dom"/>
</dbReference>
<feature type="compositionally biased region" description="Polar residues" evidence="6">
    <location>
        <begin position="1046"/>
        <end position="1055"/>
    </location>
</feature>
<evidence type="ECO:0000256" key="1">
    <source>
        <dbReference type="ARBA" id="ARBA00004172"/>
    </source>
</evidence>
<feature type="compositionally biased region" description="Basic and acidic residues" evidence="6">
    <location>
        <begin position="505"/>
        <end position="517"/>
    </location>
</feature>
<feature type="compositionally biased region" description="Basic and acidic residues" evidence="6">
    <location>
        <begin position="1034"/>
        <end position="1043"/>
    </location>
</feature>
<dbReference type="Gene3D" id="2.60.40.150">
    <property type="entry name" value="C2 domain"/>
    <property type="match status" value="1"/>
</dbReference>
<evidence type="ECO:0000256" key="6">
    <source>
        <dbReference type="SAM" id="MobiDB-lite"/>
    </source>
</evidence>
<dbReference type="OMA" id="HTRWDHI"/>
<evidence type="ECO:0000256" key="2">
    <source>
        <dbReference type="ARBA" id="ARBA00022448"/>
    </source>
</evidence>
<dbReference type="PANTHER" id="PTHR15746">
    <property type="entry name" value="RAB11-RELATED"/>
    <property type="match status" value="1"/>
</dbReference>
<evidence type="ECO:0000256" key="4">
    <source>
        <dbReference type="ARBA" id="ARBA00022753"/>
    </source>
</evidence>
<dbReference type="Gene3D" id="1.20.5.2440">
    <property type="match status" value="1"/>
</dbReference>
<dbReference type="PANTHER" id="PTHR15746:SF22">
    <property type="entry name" value="RAB11 FAMILY-INTERACTING PROTEIN 1"/>
    <property type="match status" value="1"/>
</dbReference>
<dbReference type="CTD" id="553374"/>
<dbReference type="KEGG" id="ipu:108265531"/>
<dbReference type="GO" id="GO:0015031">
    <property type="term" value="P:protein transport"/>
    <property type="evidence" value="ECO:0007669"/>
    <property type="project" value="UniProtKB-KW"/>
</dbReference>
<dbReference type="PROSITE" id="PS50004">
    <property type="entry name" value="C2"/>
    <property type="match status" value="1"/>
</dbReference>
<dbReference type="AlphaFoldDB" id="A0A2D0R0Z1"/>
<feature type="compositionally biased region" description="Low complexity" evidence="6">
    <location>
        <begin position="319"/>
        <end position="328"/>
    </location>
</feature>
<dbReference type="FunFam" id="2.60.40.150:FF:000070">
    <property type="entry name" value="rab11 family-interacting protein 2 isoform X1"/>
    <property type="match status" value="1"/>
</dbReference>
<dbReference type="OrthoDB" id="8956628at2759"/>
<keyword evidence="5" id="KW-0653">Protein transport</keyword>
<feature type="compositionally biased region" description="Pro residues" evidence="6">
    <location>
        <begin position="755"/>
        <end position="764"/>
    </location>
</feature>
<evidence type="ECO:0000259" key="7">
    <source>
        <dbReference type="PROSITE" id="PS50004"/>
    </source>
</evidence>
<dbReference type="SMART" id="SM00239">
    <property type="entry name" value="C2"/>
    <property type="match status" value="1"/>
</dbReference>
<feature type="domain" description="FIP-RBD" evidence="8">
    <location>
        <begin position="1182"/>
        <end position="1244"/>
    </location>
</feature>
<evidence type="ECO:0000313" key="10">
    <source>
        <dbReference type="RefSeq" id="XP_017323450.1"/>
    </source>
</evidence>
<keyword evidence="9" id="KW-1185">Reference proteome</keyword>
<dbReference type="Pfam" id="PF09457">
    <property type="entry name" value="RBD-FIP"/>
    <property type="match status" value="1"/>
</dbReference>
<dbReference type="GO" id="GO:0031267">
    <property type="term" value="F:small GTPase binding"/>
    <property type="evidence" value="ECO:0007669"/>
    <property type="project" value="InterPro"/>
</dbReference>
<dbReference type="InterPro" id="IPR035892">
    <property type="entry name" value="C2_domain_sf"/>
</dbReference>
<accession>A0A2D0R0Z1</accession>
<dbReference type="InterPro" id="IPR037245">
    <property type="entry name" value="FIP-RBD_C_sf"/>
</dbReference>
<keyword evidence="2" id="KW-0813">Transport</keyword>
<dbReference type="Pfam" id="PF00168">
    <property type="entry name" value="C2"/>
    <property type="match status" value="1"/>
</dbReference>
<dbReference type="RefSeq" id="XP_017323450.1">
    <property type="nucleotide sequence ID" value="XM_017467961.3"/>
</dbReference>
<feature type="region of interest" description="Disordered" evidence="6">
    <location>
        <begin position="311"/>
        <end position="675"/>
    </location>
</feature>
<feature type="region of interest" description="Disordered" evidence="6">
    <location>
        <begin position="705"/>
        <end position="724"/>
    </location>
</feature>
<evidence type="ECO:0000313" key="9">
    <source>
        <dbReference type="Proteomes" id="UP000221080"/>
    </source>
</evidence>
<dbReference type="CDD" id="cd08682">
    <property type="entry name" value="C2_Rab11-FIP_classI"/>
    <property type="match status" value="1"/>
</dbReference>
<evidence type="ECO:0000256" key="3">
    <source>
        <dbReference type="ARBA" id="ARBA00022553"/>
    </source>
</evidence>
<feature type="region of interest" description="Disordered" evidence="6">
    <location>
        <begin position="732"/>
        <end position="766"/>
    </location>
</feature>
<dbReference type="GO" id="GO:0055037">
    <property type="term" value="C:recycling endosome"/>
    <property type="evidence" value="ECO:0007669"/>
    <property type="project" value="UniProtKB-SubCell"/>
</dbReference>
<dbReference type="GO" id="GO:0045055">
    <property type="term" value="P:regulated exocytosis"/>
    <property type="evidence" value="ECO:0007669"/>
    <property type="project" value="TreeGrafter"/>
</dbReference>
<gene>
    <name evidence="10" type="primary">rab11fip1a</name>
</gene>
<feature type="domain" description="C2" evidence="7">
    <location>
        <begin position="1"/>
        <end position="119"/>
    </location>
</feature>
<proteinExistence type="predicted"/>
<organism evidence="9 10">
    <name type="scientific">Ictalurus punctatus</name>
    <name type="common">Channel catfish</name>
    <name type="synonym">Silurus punctatus</name>
    <dbReference type="NCBI Taxonomy" id="7998"/>
    <lineage>
        <taxon>Eukaryota</taxon>
        <taxon>Metazoa</taxon>
        <taxon>Chordata</taxon>
        <taxon>Craniata</taxon>
        <taxon>Vertebrata</taxon>
        <taxon>Euteleostomi</taxon>
        <taxon>Actinopterygii</taxon>
        <taxon>Neopterygii</taxon>
        <taxon>Teleostei</taxon>
        <taxon>Ostariophysi</taxon>
        <taxon>Siluriformes</taxon>
        <taxon>Ictaluridae</taxon>
        <taxon>Ictalurus</taxon>
    </lineage>
</organism>
<feature type="compositionally biased region" description="Polar residues" evidence="6">
    <location>
        <begin position="605"/>
        <end position="621"/>
    </location>
</feature>
<feature type="compositionally biased region" description="Basic and acidic residues" evidence="6">
    <location>
        <begin position="363"/>
        <end position="458"/>
    </location>
</feature>
<dbReference type="SUPFAM" id="SSF49562">
    <property type="entry name" value="C2 domain (Calcium/lipid-binding domain, CaLB)"/>
    <property type="match status" value="1"/>
</dbReference>
<name>A0A2D0R0Z1_ICTPU</name>
<dbReference type="Proteomes" id="UP000221080">
    <property type="component" value="Chromosome 5"/>
</dbReference>
<dbReference type="InterPro" id="IPR019018">
    <property type="entry name" value="Rab-bd_FIP-RBD"/>
</dbReference>
<feature type="region of interest" description="Disordered" evidence="6">
    <location>
        <begin position="1130"/>
        <end position="1168"/>
    </location>
</feature>
<reference evidence="10" key="2">
    <citation type="submission" date="2025-08" db="UniProtKB">
        <authorList>
            <consortium name="RefSeq"/>
        </authorList>
    </citation>
    <scope>IDENTIFICATION</scope>
    <source>
        <tissue evidence="10">Blood</tissue>
    </source>
</reference>
<evidence type="ECO:0000256" key="5">
    <source>
        <dbReference type="ARBA" id="ARBA00022927"/>
    </source>
</evidence>
<dbReference type="PROSITE" id="PS51511">
    <property type="entry name" value="FIP_RBD"/>
    <property type="match status" value="1"/>
</dbReference>
<feature type="region of interest" description="Disordered" evidence="6">
    <location>
        <begin position="1031"/>
        <end position="1077"/>
    </location>
</feature>
<dbReference type="STRING" id="7998.ENSIPUP00000014772"/>
<evidence type="ECO:0000259" key="8">
    <source>
        <dbReference type="PROSITE" id="PS51511"/>
    </source>
</evidence>
<feature type="region of interest" description="Disordered" evidence="6">
    <location>
        <begin position="152"/>
        <end position="213"/>
    </location>
</feature>
<feature type="compositionally biased region" description="Basic and acidic residues" evidence="6">
    <location>
        <begin position="155"/>
        <end position="169"/>
    </location>
</feature>
<protein>
    <submittedName>
        <fullName evidence="10">Rab11 family-interacting protein 1 isoform X1</fullName>
    </submittedName>
</protein>
<dbReference type="SUPFAM" id="SSF144270">
    <property type="entry name" value="Eferin C-derminal domain-like"/>
    <property type="match status" value="1"/>
</dbReference>
<keyword evidence="4" id="KW-0967">Endosome</keyword>
<feature type="region of interest" description="Disordered" evidence="6">
    <location>
        <begin position="227"/>
        <end position="261"/>
    </location>
</feature>
<feature type="compositionally biased region" description="Basic and acidic residues" evidence="6">
    <location>
        <begin position="332"/>
        <end position="343"/>
    </location>
</feature>
<feature type="compositionally biased region" description="Polar residues" evidence="6">
    <location>
        <begin position="891"/>
        <end position="911"/>
    </location>
</feature>
<reference evidence="9" key="1">
    <citation type="journal article" date="2016" name="Nat. Commun.">
        <title>The channel catfish genome sequence provides insights into the evolution of scale formation in teleosts.</title>
        <authorList>
            <person name="Liu Z."/>
            <person name="Liu S."/>
            <person name="Yao J."/>
            <person name="Bao L."/>
            <person name="Zhang J."/>
            <person name="Li Y."/>
            <person name="Jiang C."/>
            <person name="Sun L."/>
            <person name="Wang R."/>
            <person name="Zhang Y."/>
            <person name="Zhou T."/>
            <person name="Zeng Q."/>
            <person name="Fu Q."/>
            <person name="Gao S."/>
            <person name="Li N."/>
            <person name="Koren S."/>
            <person name="Jiang Y."/>
            <person name="Zimin A."/>
            <person name="Xu P."/>
            <person name="Phillippy A.M."/>
            <person name="Geng X."/>
            <person name="Song L."/>
            <person name="Sun F."/>
            <person name="Li C."/>
            <person name="Wang X."/>
            <person name="Chen A."/>
            <person name="Jin Y."/>
            <person name="Yuan Z."/>
            <person name="Yang Y."/>
            <person name="Tan S."/>
            <person name="Peatman E."/>
            <person name="Lu J."/>
            <person name="Qin Z."/>
            <person name="Dunham R."/>
            <person name="Li Z."/>
            <person name="Sonstegard T."/>
            <person name="Feng J."/>
            <person name="Danzmann R.G."/>
            <person name="Schroeder S."/>
            <person name="Scheffler B."/>
            <person name="Duke M.V."/>
            <person name="Ballard L."/>
            <person name="Kucuktas H."/>
            <person name="Kaltenboeck L."/>
            <person name="Liu H."/>
            <person name="Armbruster J."/>
            <person name="Xie Y."/>
            <person name="Kirby M.L."/>
            <person name="Tian Y."/>
            <person name="Flanagan M.E."/>
            <person name="Mu W."/>
            <person name="Waldbieser G.C."/>
        </authorList>
    </citation>
    <scope>NUCLEOTIDE SEQUENCE [LARGE SCALE GENOMIC DNA]</scope>
    <source>
        <strain evidence="9">SDA103</strain>
    </source>
</reference>
<sequence>MSLAEQSQQWYPTSVQVTVLQARNLRVKGKNGTNDAYAIMQVAKDKFSTAVVEKCVEPVWKEEATFDLPLFHRGNAERCTLYIVVMHRALVGMDKLLGQAVINLLDLQDDKARKKTDWYKLLDKNSKADKERGEVLLDIQFMRNNMTASMFDLSMPDKPRSRISKLKDKVRGKKKDGHADSASAIVPATVGQVLTDSEGEEEGSTDSPKLKKSSKFKSLFGSKTNLHRGVSQSMSTLGTLPEKNSSLTSSRSSGLNEESAEGKNKFKFLGHKRNGSTDSKISLGPFTLLNRSKQSTPESNLCINGSHVYAEDQESKPDSGSSLSLSGSAKGSVEDLRKYHERNASAGSTDSFKGLSIPSYKPDLAEREFQVQHRPQEDEEKKHKKAEGRLQELLDEQERKKQQEQEERRRKLEEDERKMQQERERKRQEDEEQQRKRREEEARKAEEQKRQEESRVTDRLTSLFGLGRKKEEQIAPAVESPKQPDVPASINPFEEIPLGSDNPDPQEKSADSQKEVRTAFTPIPPTSGFPARTAKVSAVKPRLTLSQKTETDNTDSLESPVPSDIQNSVPTSIFPPEASSSSDPFESFDMFSNLHSSMAPPKPQRTFSDSSTGSTENTNSLSEKKHRAPQSPGYPGDPGDPFKNEKYHPKNGVQVNSPTSEKIERPSLPLPDYESLFPKKRHGVMTNTRWEHVIAEVNQRKMTFQDGKKEMSVDGPGEPFSNKSSILQERNTSILDQHPRDHQVVSSASTKAMEPKPPLIPPKPANLATSKQHLEVNSEQGRTHERLYSVHGEKTKTGLERNPGALVQSPEDAQMNVKGTLSPIPDLTLDHISMPKKEKPTPTARSAKKSTSPADQSCDADTTGLPLAKPRQAAPSKEPVRQVQPERSMLAFTSSASSQAERKNTGSVTTKSLWEDVAFEEGKLIPVNNTDKTVNVAKEQPFTNVTSALEKQMTEVDPFPSAELISQDPWALPQQTMDQDDFFTGGLKKGKKLEDPRLSSDDFDNIFGSVASTNEMDPFFVPKDDANMFFESVGSKDETDMKKSHNSSPSPQKVYSQKKKLAPKPPEKPVIKDPFLQEADDVEITVSSLAGPKGGETTTATSLSSAFPELLSGSASGGKSTLCAWISPSEVQSGTSHSSGSGGVLTSRRPHPVKPLSPYESQSPGSISMGKDLKIQTIREVAEKSKPVESGPYTQLTQEELITLVVKQQTELSKKDEKIVELEEYIDNLLVRIIDEKPSILLAMNSKV</sequence>
<feature type="compositionally biased region" description="Polar residues" evidence="6">
    <location>
        <begin position="230"/>
        <end position="244"/>
    </location>
</feature>
<feature type="region of interest" description="Disordered" evidence="6">
    <location>
        <begin position="792"/>
        <end position="911"/>
    </location>
</feature>
<dbReference type="GeneID" id="108265531"/>
<keyword evidence="3" id="KW-0597">Phosphoprotein</keyword>